<sequence length="479" mass="53491">MKIFDRAATVEAQMQQIKCRLKIAVKEEEASIAALKECLRQVDRDNQETLEKLMPLGLKVPEDLLPVIQQMPLEAAAAEPLSSSYPFEIAALLDPKLKEEFVGNLNPLFKDEVVRSSQLRKPSQLPSHLSKPPQWPQSRDAFGQRPLRPLSGQSKLERYLAEMDDDNTVTMLKCKPTPVTGPAEKPAPSSPTVKDVVQPLSDQQEEPEQADVFPALARALTDETFTAGIEGDQLTAGKMPERKARFDSFEARIDASFTKLEEFINTTISTMETENVKGLTFIKQTLRPTFASVMAQLAPLQTRDNYAAIHSDAIMAAPATVEGLNVWQWNCRGLTMKRAVIQQHIAQSTRKRDVIMLQETLLDACRRSPGTESMRRPRLRTAGVGGSARWSGRDSRSWSTRSRHATSNTRSCSCTRRAPLLKQSAKGRDLLQDATDLDLTLMMDPAHPTRLIISVSRNTTPDLTFVKNDERGATTWRNT</sequence>
<proteinExistence type="predicted"/>
<dbReference type="EMBL" id="JABSTR010000011">
    <property type="protein sequence ID" value="KAH9381716.1"/>
    <property type="molecule type" value="Genomic_DNA"/>
</dbReference>
<keyword evidence="3" id="KW-1185">Reference proteome</keyword>
<evidence type="ECO:0000313" key="3">
    <source>
        <dbReference type="Proteomes" id="UP000821853"/>
    </source>
</evidence>
<dbReference type="OrthoDB" id="6498818at2759"/>
<dbReference type="VEuPathDB" id="VectorBase:HLOH_043582"/>
<feature type="region of interest" description="Disordered" evidence="1">
    <location>
        <begin position="119"/>
        <end position="149"/>
    </location>
</feature>
<evidence type="ECO:0000256" key="1">
    <source>
        <dbReference type="SAM" id="MobiDB-lite"/>
    </source>
</evidence>
<dbReference type="SUPFAM" id="SSF56219">
    <property type="entry name" value="DNase I-like"/>
    <property type="match status" value="1"/>
</dbReference>
<evidence type="ECO:0000313" key="2">
    <source>
        <dbReference type="EMBL" id="KAH9381716.1"/>
    </source>
</evidence>
<protein>
    <submittedName>
        <fullName evidence="2">Uncharacterized protein</fullName>
    </submittedName>
</protein>
<dbReference type="InterPro" id="IPR036691">
    <property type="entry name" value="Endo/exonu/phosph_ase_sf"/>
</dbReference>
<dbReference type="Proteomes" id="UP000821853">
    <property type="component" value="Chromosome 9"/>
</dbReference>
<organism evidence="2 3">
    <name type="scientific">Haemaphysalis longicornis</name>
    <name type="common">Bush tick</name>
    <dbReference type="NCBI Taxonomy" id="44386"/>
    <lineage>
        <taxon>Eukaryota</taxon>
        <taxon>Metazoa</taxon>
        <taxon>Ecdysozoa</taxon>
        <taxon>Arthropoda</taxon>
        <taxon>Chelicerata</taxon>
        <taxon>Arachnida</taxon>
        <taxon>Acari</taxon>
        <taxon>Parasitiformes</taxon>
        <taxon>Ixodida</taxon>
        <taxon>Ixodoidea</taxon>
        <taxon>Ixodidae</taxon>
        <taxon>Haemaphysalinae</taxon>
        <taxon>Haemaphysalis</taxon>
    </lineage>
</organism>
<feature type="region of interest" description="Disordered" evidence="1">
    <location>
        <begin position="177"/>
        <end position="208"/>
    </location>
</feature>
<comment type="caution">
    <text evidence="2">The sequence shown here is derived from an EMBL/GenBank/DDBJ whole genome shotgun (WGS) entry which is preliminary data.</text>
</comment>
<reference evidence="2 3" key="1">
    <citation type="journal article" date="2020" name="Cell">
        <title>Large-Scale Comparative Analyses of Tick Genomes Elucidate Their Genetic Diversity and Vector Capacities.</title>
        <authorList>
            <consortium name="Tick Genome and Microbiome Consortium (TIGMIC)"/>
            <person name="Jia N."/>
            <person name="Wang J."/>
            <person name="Shi W."/>
            <person name="Du L."/>
            <person name="Sun Y."/>
            <person name="Zhan W."/>
            <person name="Jiang J.F."/>
            <person name="Wang Q."/>
            <person name="Zhang B."/>
            <person name="Ji P."/>
            <person name="Bell-Sakyi L."/>
            <person name="Cui X.M."/>
            <person name="Yuan T.T."/>
            <person name="Jiang B.G."/>
            <person name="Yang W.F."/>
            <person name="Lam T.T."/>
            <person name="Chang Q.C."/>
            <person name="Ding S.J."/>
            <person name="Wang X.J."/>
            <person name="Zhu J.G."/>
            <person name="Ruan X.D."/>
            <person name="Zhao L."/>
            <person name="Wei J.T."/>
            <person name="Ye R.Z."/>
            <person name="Que T.C."/>
            <person name="Du C.H."/>
            <person name="Zhou Y.H."/>
            <person name="Cheng J.X."/>
            <person name="Dai P.F."/>
            <person name="Guo W.B."/>
            <person name="Han X.H."/>
            <person name="Huang E.J."/>
            <person name="Li L.F."/>
            <person name="Wei W."/>
            <person name="Gao Y.C."/>
            <person name="Liu J.Z."/>
            <person name="Shao H.Z."/>
            <person name="Wang X."/>
            <person name="Wang C.C."/>
            <person name="Yang T.C."/>
            <person name="Huo Q.B."/>
            <person name="Li W."/>
            <person name="Chen H.Y."/>
            <person name="Chen S.E."/>
            <person name="Zhou L.G."/>
            <person name="Ni X.B."/>
            <person name="Tian J.H."/>
            <person name="Sheng Y."/>
            <person name="Liu T."/>
            <person name="Pan Y.S."/>
            <person name="Xia L.Y."/>
            <person name="Li J."/>
            <person name="Zhao F."/>
            <person name="Cao W.C."/>
        </authorList>
    </citation>
    <scope>NUCLEOTIDE SEQUENCE [LARGE SCALE GENOMIC DNA]</scope>
    <source>
        <strain evidence="2">HaeL-2018</strain>
    </source>
</reference>
<name>A0A9J6H4W4_HAELO</name>
<accession>A0A9J6H4W4</accession>
<feature type="compositionally biased region" description="Polar residues" evidence="1">
    <location>
        <begin position="397"/>
        <end position="411"/>
    </location>
</feature>
<gene>
    <name evidence="2" type="ORF">HPB48_010535</name>
</gene>
<feature type="region of interest" description="Disordered" evidence="1">
    <location>
        <begin position="380"/>
        <end position="411"/>
    </location>
</feature>
<dbReference type="AlphaFoldDB" id="A0A9J6H4W4"/>